<dbReference type="EMBL" id="ABEU02000004">
    <property type="protein sequence ID" value="PNR55812.1"/>
    <property type="molecule type" value="Genomic_DNA"/>
</dbReference>
<dbReference type="PANTHER" id="PTHR13439:SF0">
    <property type="entry name" value="TOPOISOMERASE I DAMAGE AFFECTED PROTEIN 4"/>
    <property type="match status" value="1"/>
</dbReference>
<protein>
    <recommendedName>
        <fullName evidence="7">TLC domain-containing protein</fullName>
    </recommendedName>
</protein>
<dbReference type="KEGG" id="ppp:112281006"/>
<evidence type="ECO:0000256" key="1">
    <source>
        <dbReference type="ARBA" id="ARBA00004141"/>
    </source>
</evidence>
<name>A0A2K1KPU9_PHYPA</name>
<evidence type="ECO:0000256" key="4">
    <source>
        <dbReference type="ARBA" id="ARBA00023136"/>
    </source>
</evidence>
<dbReference type="Pfam" id="PF03798">
    <property type="entry name" value="TRAM_LAG1_CLN8"/>
    <property type="match status" value="1"/>
</dbReference>
<dbReference type="PROSITE" id="PS50922">
    <property type="entry name" value="TLC"/>
    <property type="match status" value="1"/>
</dbReference>
<dbReference type="PANTHER" id="PTHR13439">
    <property type="entry name" value="CT120 PROTEIN"/>
    <property type="match status" value="1"/>
</dbReference>
<proteinExistence type="predicted"/>
<organism evidence="8">
    <name type="scientific">Physcomitrium patens</name>
    <name type="common">Spreading-leaved earth moss</name>
    <name type="synonym">Physcomitrella patens</name>
    <dbReference type="NCBI Taxonomy" id="3218"/>
    <lineage>
        <taxon>Eukaryota</taxon>
        <taxon>Viridiplantae</taxon>
        <taxon>Streptophyta</taxon>
        <taxon>Embryophyta</taxon>
        <taxon>Bryophyta</taxon>
        <taxon>Bryophytina</taxon>
        <taxon>Bryopsida</taxon>
        <taxon>Funariidae</taxon>
        <taxon>Funariales</taxon>
        <taxon>Funariaceae</taxon>
        <taxon>Physcomitrium</taxon>
    </lineage>
</organism>
<dbReference type="InterPro" id="IPR006634">
    <property type="entry name" value="TLC-dom"/>
</dbReference>
<dbReference type="AlphaFoldDB" id="A0A2K1KPU9"/>
<dbReference type="EnsemblPlants" id="Pp3c4_24810V3.1">
    <property type="protein sequence ID" value="Pp3c4_24810V3.1"/>
    <property type="gene ID" value="Pp3c4_24810"/>
</dbReference>
<reference evidence="8 10" key="2">
    <citation type="journal article" date="2018" name="Plant J.">
        <title>The Physcomitrella patens chromosome-scale assembly reveals moss genome structure and evolution.</title>
        <authorList>
            <person name="Lang D."/>
            <person name="Ullrich K.K."/>
            <person name="Murat F."/>
            <person name="Fuchs J."/>
            <person name="Jenkins J."/>
            <person name="Haas F.B."/>
            <person name="Piednoel M."/>
            <person name="Gundlach H."/>
            <person name="Van Bel M."/>
            <person name="Meyberg R."/>
            <person name="Vives C."/>
            <person name="Morata J."/>
            <person name="Symeonidi A."/>
            <person name="Hiss M."/>
            <person name="Muchero W."/>
            <person name="Kamisugi Y."/>
            <person name="Saleh O."/>
            <person name="Blanc G."/>
            <person name="Decker E.L."/>
            <person name="van Gessel N."/>
            <person name="Grimwood J."/>
            <person name="Hayes R.D."/>
            <person name="Graham S.W."/>
            <person name="Gunter L.E."/>
            <person name="McDaniel S.F."/>
            <person name="Hoernstein S.N.W."/>
            <person name="Larsson A."/>
            <person name="Li F.W."/>
            <person name="Perroud P.F."/>
            <person name="Phillips J."/>
            <person name="Ranjan P."/>
            <person name="Rokshar D.S."/>
            <person name="Rothfels C.J."/>
            <person name="Schneider L."/>
            <person name="Shu S."/>
            <person name="Stevenson D.W."/>
            <person name="Thummler F."/>
            <person name="Tillich M."/>
            <person name="Villarreal Aguilar J.C."/>
            <person name="Widiez T."/>
            <person name="Wong G.K."/>
            <person name="Wymore A."/>
            <person name="Zhang Y."/>
            <person name="Zimmer A.D."/>
            <person name="Quatrano R.S."/>
            <person name="Mayer K.F.X."/>
            <person name="Goodstein D."/>
            <person name="Casacuberta J.M."/>
            <person name="Vandepoele K."/>
            <person name="Reski R."/>
            <person name="Cuming A.C."/>
            <person name="Tuskan G.A."/>
            <person name="Maumus F."/>
            <person name="Salse J."/>
            <person name="Schmutz J."/>
            <person name="Rensing S.A."/>
        </authorList>
    </citation>
    <scope>NUCLEOTIDE SEQUENCE [LARGE SCALE GENOMIC DNA]</scope>
    <source>
        <strain evidence="9 10">cv. Gransden 2004</strain>
    </source>
</reference>
<evidence type="ECO:0000256" key="6">
    <source>
        <dbReference type="SAM" id="Phobius"/>
    </source>
</evidence>
<evidence type="ECO:0000256" key="5">
    <source>
        <dbReference type="PROSITE-ProRule" id="PRU00205"/>
    </source>
</evidence>
<evidence type="ECO:0000313" key="9">
    <source>
        <dbReference type="EnsemblPlants" id="Pp3c4_24810V3.1"/>
    </source>
</evidence>
<dbReference type="InterPro" id="IPR050846">
    <property type="entry name" value="TLCD"/>
</dbReference>
<feature type="domain" description="TLC" evidence="7">
    <location>
        <begin position="160"/>
        <end position="364"/>
    </location>
</feature>
<sequence>MWRRSCSSQDPFPLSPRSRTVEAVNHSFISNYLRFMPAPSGSWTGHCIFGSTYSCRSRKGLYWHSFKQVTHTLLNRSDLATELRTMIVPGFTSPNSTTLRKSIPFHDDMEALLGEWSSVGTPVLWCGSVLLGIVFCKLVYDISQALSPVIFPIYNKLTKSEKVEWDNRAFSTAHALISSGISFYLLYICDLFRESAPYGPIMFRGSILSQFGLGFSCGYFIADMGIMIVFYPMLGGYEFLLHHLVSTLACILGVHSGHCHFYMYIVLLSECTTPFINLRWYLTMTGLKDSDAYFYNGAFTAFLWLLARVINFLHCFYHLYSHFDQAMQVHTVGFIFLLISPTSLGMMNFFWFYKIMQAMVRTLSRKQAP</sequence>
<dbReference type="FunCoup" id="A0A2K1KPU9">
    <property type="interactions" value="1464"/>
</dbReference>
<evidence type="ECO:0000256" key="3">
    <source>
        <dbReference type="ARBA" id="ARBA00022989"/>
    </source>
</evidence>
<reference evidence="8 10" key="1">
    <citation type="journal article" date="2008" name="Science">
        <title>The Physcomitrella genome reveals evolutionary insights into the conquest of land by plants.</title>
        <authorList>
            <person name="Rensing S."/>
            <person name="Lang D."/>
            <person name="Zimmer A."/>
            <person name="Terry A."/>
            <person name="Salamov A."/>
            <person name="Shapiro H."/>
            <person name="Nishiyama T."/>
            <person name="Perroud P.-F."/>
            <person name="Lindquist E."/>
            <person name="Kamisugi Y."/>
            <person name="Tanahashi T."/>
            <person name="Sakakibara K."/>
            <person name="Fujita T."/>
            <person name="Oishi K."/>
            <person name="Shin-I T."/>
            <person name="Kuroki Y."/>
            <person name="Toyoda A."/>
            <person name="Suzuki Y."/>
            <person name="Hashimoto A."/>
            <person name="Yamaguchi K."/>
            <person name="Sugano A."/>
            <person name="Kohara Y."/>
            <person name="Fujiyama A."/>
            <person name="Anterola A."/>
            <person name="Aoki S."/>
            <person name="Ashton N."/>
            <person name="Barbazuk W.B."/>
            <person name="Barker E."/>
            <person name="Bennetzen J."/>
            <person name="Bezanilla M."/>
            <person name="Blankenship R."/>
            <person name="Cho S.H."/>
            <person name="Dutcher S."/>
            <person name="Estelle M."/>
            <person name="Fawcett J.A."/>
            <person name="Gundlach H."/>
            <person name="Hanada K."/>
            <person name="Heyl A."/>
            <person name="Hicks K.A."/>
            <person name="Hugh J."/>
            <person name="Lohr M."/>
            <person name="Mayer K."/>
            <person name="Melkozernov A."/>
            <person name="Murata T."/>
            <person name="Nelson D."/>
            <person name="Pils B."/>
            <person name="Prigge M."/>
            <person name="Reiss B."/>
            <person name="Renner T."/>
            <person name="Rombauts S."/>
            <person name="Rushton P."/>
            <person name="Sanderfoot A."/>
            <person name="Schween G."/>
            <person name="Shiu S.-H."/>
            <person name="Stueber K."/>
            <person name="Theodoulou F.L."/>
            <person name="Tu H."/>
            <person name="Van de Peer Y."/>
            <person name="Verrier P.J."/>
            <person name="Waters E."/>
            <person name="Wood A."/>
            <person name="Yang L."/>
            <person name="Cove D."/>
            <person name="Cuming A."/>
            <person name="Hasebe M."/>
            <person name="Lucas S."/>
            <person name="Mishler D.B."/>
            <person name="Reski R."/>
            <person name="Grigoriev I."/>
            <person name="Quatrano R.S."/>
            <person name="Boore J.L."/>
        </authorList>
    </citation>
    <scope>NUCLEOTIDE SEQUENCE [LARGE SCALE GENOMIC DNA]</scope>
    <source>
        <strain evidence="9 10">cv. Gransden 2004</strain>
    </source>
</reference>
<keyword evidence="4 5" id="KW-0472">Membrane</keyword>
<keyword evidence="2 5" id="KW-0812">Transmembrane</keyword>
<dbReference type="STRING" id="3218.A0A2K1KPU9"/>
<dbReference type="GO" id="GO:0055088">
    <property type="term" value="P:lipid homeostasis"/>
    <property type="evidence" value="ECO:0000318"/>
    <property type="project" value="GO_Central"/>
</dbReference>
<dbReference type="OrthoDB" id="10266980at2759"/>
<dbReference type="SMART" id="SM00724">
    <property type="entry name" value="TLC"/>
    <property type="match status" value="1"/>
</dbReference>
<gene>
    <name evidence="9" type="primary">LOC112281006</name>
    <name evidence="8" type="ORF">PHYPA_006709</name>
</gene>
<feature type="transmembrane region" description="Helical" evidence="6">
    <location>
        <begin position="261"/>
        <end position="282"/>
    </location>
</feature>
<dbReference type="Gramene" id="Pp3c4_24810V3.1">
    <property type="protein sequence ID" value="Pp3c4_24810V3.1"/>
    <property type="gene ID" value="Pp3c4_24810"/>
</dbReference>
<dbReference type="GO" id="GO:0005783">
    <property type="term" value="C:endoplasmic reticulum"/>
    <property type="evidence" value="ECO:0000318"/>
    <property type="project" value="GO_Central"/>
</dbReference>
<comment type="subcellular location">
    <subcellularLocation>
        <location evidence="1">Membrane</location>
        <topology evidence="1">Multi-pass membrane protein</topology>
    </subcellularLocation>
</comment>
<keyword evidence="10" id="KW-1185">Reference proteome</keyword>
<reference evidence="9" key="3">
    <citation type="submission" date="2020-12" db="UniProtKB">
        <authorList>
            <consortium name="EnsemblPlants"/>
        </authorList>
    </citation>
    <scope>IDENTIFICATION</scope>
</reference>
<dbReference type="GO" id="GO:0016020">
    <property type="term" value="C:membrane"/>
    <property type="evidence" value="ECO:0007669"/>
    <property type="project" value="UniProtKB-SubCell"/>
</dbReference>
<dbReference type="PaxDb" id="3218-PP1S60_238V6.1"/>
<dbReference type="Proteomes" id="UP000006727">
    <property type="component" value="Chromosome 4"/>
</dbReference>
<feature type="transmembrane region" description="Helical" evidence="6">
    <location>
        <begin position="207"/>
        <end position="230"/>
    </location>
</feature>
<dbReference type="RefSeq" id="XP_024372835.1">
    <property type="nucleotide sequence ID" value="XM_024517067.2"/>
</dbReference>
<accession>A0A2K1KPU9</accession>
<dbReference type="GeneID" id="112281006"/>
<evidence type="ECO:0000313" key="10">
    <source>
        <dbReference type="Proteomes" id="UP000006727"/>
    </source>
</evidence>
<feature type="transmembrane region" description="Helical" evidence="6">
    <location>
        <begin position="294"/>
        <end position="320"/>
    </location>
</feature>
<evidence type="ECO:0000256" key="2">
    <source>
        <dbReference type="ARBA" id="ARBA00022692"/>
    </source>
</evidence>
<keyword evidence="3 6" id="KW-1133">Transmembrane helix</keyword>
<evidence type="ECO:0000313" key="8">
    <source>
        <dbReference type="EMBL" id="PNR55812.1"/>
    </source>
</evidence>
<evidence type="ECO:0000259" key="7">
    <source>
        <dbReference type="PROSITE" id="PS50922"/>
    </source>
</evidence>
<dbReference type="Gramene" id="Pp3c4_24810V3.7">
    <property type="protein sequence ID" value="Pp3c4_24810V3.7"/>
    <property type="gene ID" value="Pp3c4_24810"/>
</dbReference>
<feature type="transmembrane region" description="Helical" evidence="6">
    <location>
        <begin position="332"/>
        <end position="353"/>
    </location>
</feature>
<dbReference type="EnsemblPlants" id="Pp3c4_24810V3.7">
    <property type="protein sequence ID" value="Pp3c4_24810V3.7"/>
    <property type="gene ID" value="Pp3c4_24810"/>
</dbReference>